<dbReference type="GO" id="GO:0046872">
    <property type="term" value="F:metal ion binding"/>
    <property type="evidence" value="ECO:0007669"/>
    <property type="project" value="UniProtKB-KW"/>
</dbReference>
<keyword evidence="8" id="KW-0067">ATP-binding</keyword>
<dbReference type="PANTHER" id="PTHR13710">
    <property type="entry name" value="DNA HELICASE RECQ FAMILY MEMBER"/>
    <property type="match status" value="1"/>
</dbReference>
<feature type="domain" description="HRDC" evidence="16">
    <location>
        <begin position="557"/>
        <end position="631"/>
    </location>
</feature>
<dbReference type="GO" id="GO:0043590">
    <property type="term" value="C:bacterial nucleoid"/>
    <property type="evidence" value="ECO:0007669"/>
    <property type="project" value="TreeGrafter"/>
</dbReference>
<dbReference type="AlphaFoldDB" id="A0A0E2D3G7"/>
<comment type="catalytic activity">
    <reaction evidence="11">
        <text>Couples ATP hydrolysis with the unwinding of duplex DNA by translocating in the 3'-5' direction.</text>
        <dbReference type="EC" id="5.6.2.4"/>
    </reaction>
</comment>
<dbReference type="Gene3D" id="1.10.150.80">
    <property type="entry name" value="HRDC domain"/>
    <property type="match status" value="1"/>
</dbReference>
<dbReference type="FunFam" id="3.40.50.300:FF:003432">
    <property type="entry name" value="ATP-dependent DNA helicase RecQ"/>
    <property type="match status" value="1"/>
</dbReference>
<dbReference type="GO" id="GO:0030894">
    <property type="term" value="C:replisome"/>
    <property type="evidence" value="ECO:0007669"/>
    <property type="project" value="TreeGrafter"/>
</dbReference>
<keyword evidence="5" id="KW-0547">Nucleotide-binding</keyword>
<dbReference type="CDD" id="cd17920">
    <property type="entry name" value="DEXHc_RecQ"/>
    <property type="match status" value="1"/>
</dbReference>
<proteinExistence type="inferred from homology"/>
<dbReference type="Pfam" id="PF00271">
    <property type="entry name" value="Helicase_C"/>
    <property type="match status" value="1"/>
</dbReference>
<evidence type="ECO:0000256" key="9">
    <source>
        <dbReference type="ARBA" id="ARBA00023125"/>
    </source>
</evidence>
<dbReference type="InterPro" id="IPR036388">
    <property type="entry name" value="WH-like_DNA-bd_sf"/>
</dbReference>
<dbReference type="InterPro" id="IPR018982">
    <property type="entry name" value="RQC_domain"/>
</dbReference>
<dbReference type="Pfam" id="PF09382">
    <property type="entry name" value="RQC"/>
    <property type="match status" value="1"/>
</dbReference>
<evidence type="ECO:0000259" key="18">
    <source>
        <dbReference type="PROSITE" id="PS51194"/>
    </source>
</evidence>
<dbReference type="Proteomes" id="UP000001340">
    <property type="component" value="Unassembled WGS sequence"/>
</dbReference>
<dbReference type="FunFam" id="1.10.150.80:FF:000028">
    <property type="entry name" value="ATP-dependent DNA helicase RecQ"/>
    <property type="match status" value="1"/>
</dbReference>
<comment type="cofactor">
    <cofactor evidence="2">
        <name>Zn(2+)</name>
        <dbReference type="ChEBI" id="CHEBI:29105"/>
    </cofactor>
</comment>
<dbReference type="Pfam" id="PF16124">
    <property type="entry name" value="RecQ_Zn_bind"/>
    <property type="match status" value="1"/>
</dbReference>
<evidence type="ECO:0000256" key="4">
    <source>
        <dbReference type="ARBA" id="ARBA00022723"/>
    </source>
</evidence>
<evidence type="ECO:0000259" key="16">
    <source>
        <dbReference type="PROSITE" id="PS50967"/>
    </source>
</evidence>
<protein>
    <recommendedName>
        <fullName evidence="13">ATP-dependent DNA helicase RecQ</fullName>
        <ecNumber evidence="12">5.6.2.4</ecNumber>
    </recommendedName>
    <alternativeName>
        <fullName evidence="14">DNA 3'-5' helicase RecQ</fullName>
    </alternativeName>
</protein>
<dbReference type="SMART" id="SM00956">
    <property type="entry name" value="RQC"/>
    <property type="match status" value="1"/>
</dbReference>
<dbReference type="GO" id="GO:0005524">
    <property type="term" value="F:ATP binding"/>
    <property type="evidence" value="ECO:0007669"/>
    <property type="project" value="UniProtKB-KW"/>
</dbReference>
<sequence length="631" mass="71794">MFTISNPMNSEQKQHIQNLEYTLKKKWGLSKFRSGQKNAIESLMAGKDTLAILPTGGGKSLIYQFPAVLDETSLTLVISPLIALMKDQVDSLKAKGIAAEYCNSTQDDLEQLRILSRAVTGKIRILYLSPEKALGRQVLEILPKFPLARIAVDEAHCVSQWGHDFRPEYRKIHELREKYPKSIPVIALTATATSRVIKDISDSLGLKNPILIKGSFYRENLSFSVRFPQNEISRENELLKLLAQGNFQKISSGRAIVYCATRQKVESVYGFLKKNGFKVGKYHAGRTDSSRERAQDGYNNGKTNILVATNAFGMGLDQPDVRLVIHYQIPASLESYYQEAGRAGRDGKPSDCVLFYHPSDLVTQGFIIGKENNRKGGETLLSHLKEYSISNKCRQQALCSYFGEEILPCKICDICLEKESVESNFADERNQFLEREKNKRLKQEVRERYSFSKEELETIEKVLEQIPGKFGKRMIVGILRGSRSNEILRKKLDRLIGYGSLRSVAEEAILKILDEWISEKKVKIVGDKYPKLILSSTVILKVPRKKKSLDVESEKKVIPAKNLIQELKNFRDREARRRKWKKFMVLQNPVIVQIAKVMPETPEELSCVKGMGVAKVEKFGNDILRILEKWK</sequence>
<dbReference type="PROSITE" id="PS51194">
    <property type="entry name" value="HELICASE_CTER"/>
    <property type="match status" value="1"/>
</dbReference>
<evidence type="ECO:0000256" key="11">
    <source>
        <dbReference type="ARBA" id="ARBA00034617"/>
    </source>
</evidence>
<dbReference type="GO" id="GO:0003677">
    <property type="term" value="F:DNA binding"/>
    <property type="evidence" value="ECO:0007669"/>
    <property type="project" value="UniProtKB-KW"/>
</dbReference>
<dbReference type="SUPFAM" id="SSF52540">
    <property type="entry name" value="P-loop containing nucleoside triphosphate hydrolases"/>
    <property type="match status" value="1"/>
</dbReference>
<dbReference type="InterPro" id="IPR032284">
    <property type="entry name" value="RecQ_Zn-bd"/>
</dbReference>
<dbReference type="PROSITE" id="PS50967">
    <property type="entry name" value="HRDC"/>
    <property type="match status" value="1"/>
</dbReference>
<evidence type="ECO:0000313" key="19">
    <source>
        <dbReference type="EMBL" id="EKR54121.1"/>
    </source>
</evidence>
<evidence type="ECO:0000256" key="15">
    <source>
        <dbReference type="SAM" id="Coils"/>
    </source>
</evidence>
<evidence type="ECO:0000256" key="12">
    <source>
        <dbReference type="ARBA" id="ARBA00034808"/>
    </source>
</evidence>
<accession>A0A0E2D3G7</accession>
<dbReference type="Gene3D" id="1.10.10.10">
    <property type="entry name" value="Winged helix-like DNA-binding domain superfamily/Winged helix DNA-binding domain"/>
    <property type="match status" value="1"/>
</dbReference>
<dbReference type="InterPro" id="IPR011545">
    <property type="entry name" value="DEAD/DEAH_box_helicase_dom"/>
</dbReference>
<comment type="similarity">
    <text evidence="3">Belongs to the helicase family. RecQ subfamily.</text>
</comment>
<evidence type="ECO:0000256" key="1">
    <source>
        <dbReference type="ARBA" id="ARBA00001946"/>
    </source>
</evidence>
<keyword evidence="7 19" id="KW-0347">Helicase</keyword>
<dbReference type="EC" id="5.6.2.4" evidence="12"/>
<evidence type="ECO:0000256" key="14">
    <source>
        <dbReference type="ARBA" id="ARBA00044550"/>
    </source>
</evidence>
<dbReference type="InterPro" id="IPR036390">
    <property type="entry name" value="WH_DNA-bd_sf"/>
</dbReference>
<keyword evidence="10" id="KW-0413">Isomerase</keyword>
<dbReference type="InterPro" id="IPR001650">
    <property type="entry name" value="Helicase_C-like"/>
</dbReference>
<evidence type="ECO:0000256" key="3">
    <source>
        <dbReference type="ARBA" id="ARBA00005446"/>
    </source>
</evidence>
<keyword evidence="9" id="KW-0238">DNA-binding</keyword>
<evidence type="ECO:0000256" key="10">
    <source>
        <dbReference type="ARBA" id="ARBA00023235"/>
    </source>
</evidence>
<dbReference type="InterPro" id="IPR004589">
    <property type="entry name" value="DNA_helicase_ATP-dep_RecQ"/>
</dbReference>
<reference evidence="19 20" key="1">
    <citation type="submission" date="2012-10" db="EMBL/GenBank/DDBJ databases">
        <authorList>
            <person name="Harkins D.M."/>
            <person name="Durkin A.S."/>
            <person name="Brinkac L.M."/>
            <person name="Haft D.H."/>
            <person name="Selengut J.D."/>
            <person name="Sanka R."/>
            <person name="DePew J."/>
            <person name="Purushe J."/>
            <person name="Chanthongthip A."/>
            <person name="Lattana O."/>
            <person name="Phetsouvanh R."/>
            <person name="Newton P.N."/>
            <person name="Vinetz J.M."/>
            <person name="Sutton G.G."/>
            <person name="Nierman W.C."/>
            <person name="Fouts D.E."/>
        </authorList>
    </citation>
    <scope>NUCLEOTIDE SEQUENCE [LARGE SCALE GENOMIC DNA]</scope>
    <source>
        <strain evidence="19 20">UI 12758</strain>
    </source>
</reference>
<dbReference type="GO" id="GO:0043138">
    <property type="term" value="F:3'-5' DNA helicase activity"/>
    <property type="evidence" value="ECO:0007669"/>
    <property type="project" value="UniProtKB-EC"/>
</dbReference>
<feature type="coiled-coil region" evidence="15">
    <location>
        <begin position="416"/>
        <end position="462"/>
    </location>
</feature>
<dbReference type="Gene3D" id="3.40.50.300">
    <property type="entry name" value="P-loop containing nucleotide triphosphate hydrolases"/>
    <property type="match status" value="2"/>
</dbReference>
<organism evidence="19 20">
    <name type="scientific">Leptospira interrogans str. UI 12758</name>
    <dbReference type="NCBI Taxonomy" id="1049938"/>
    <lineage>
        <taxon>Bacteria</taxon>
        <taxon>Pseudomonadati</taxon>
        <taxon>Spirochaetota</taxon>
        <taxon>Spirochaetia</taxon>
        <taxon>Leptospirales</taxon>
        <taxon>Leptospiraceae</taxon>
        <taxon>Leptospira</taxon>
    </lineage>
</organism>
<dbReference type="PANTHER" id="PTHR13710:SF105">
    <property type="entry name" value="ATP-DEPENDENT DNA HELICASE Q1"/>
    <property type="match status" value="1"/>
</dbReference>
<dbReference type="SUPFAM" id="SSF47819">
    <property type="entry name" value="HRDC-like"/>
    <property type="match status" value="1"/>
</dbReference>
<dbReference type="SMART" id="SM00490">
    <property type="entry name" value="HELICc"/>
    <property type="match status" value="1"/>
</dbReference>
<comment type="cofactor">
    <cofactor evidence="1">
        <name>Mg(2+)</name>
        <dbReference type="ChEBI" id="CHEBI:18420"/>
    </cofactor>
</comment>
<feature type="domain" description="Helicase ATP-binding" evidence="17">
    <location>
        <begin position="40"/>
        <end position="210"/>
    </location>
</feature>
<keyword evidence="4" id="KW-0479">Metal-binding</keyword>
<dbReference type="SMART" id="SM00487">
    <property type="entry name" value="DEXDc"/>
    <property type="match status" value="1"/>
</dbReference>
<dbReference type="GO" id="GO:0006260">
    <property type="term" value="P:DNA replication"/>
    <property type="evidence" value="ECO:0007669"/>
    <property type="project" value="InterPro"/>
</dbReference>
<dbReference type="Pfam" id="PF00270">
    <property type="entry name" value="DEAD"/>
    <property type="match status" value="1"/>
</dbReference>
<evidence type="ECO:0000256" key="13">
    <source>
        <dbReference type="ARBA" id="ARBA00044535"/>
    </source>
</evidence>
<name>A0A0E2D3G7_LEPIR</name>
<dbReference type="InterPro" id="IPR002121">
    <property type="entry name" value="HRDC_dom"/>
</dbReference>
<dbReference type="GO" id="GO:0006310">
    <property type="term" value="P:DNA recombination"/>
    <property type="evidence" value="ECO:0007669"/>
    <property type="project" value="InterPro"/>
</dbReference>
<dbReference type="GO" id="GO:0009378">
    <property type="term" value="F:four-way junction helicase activity"/>
    <property type="evidence" value="ECO:0007669"/>
    <property type="project" value="TreeGrafter"/>
</dbReference>
<dbReference type="Pfam" id="PF00570">
    <property type="entry name" value="HRDC"/>
    <property type="match status" value="1"/>
</dbReference>
<dbReference type="InterPro" id="IPR014001">
    <property type="entry name" value="Helicase_ATP-bd"/>
</dbReference>
<evidence type="ECO:0000313" key="20">
    <source>
        <dbReference type="Proteomes" id="UP000001340"/>
    </source>
</evidence>
<dbReference type="GO" id="GO:0016787">
    <property type="term" value="F:hydrolase activity"/>
    <property type="evidence" value="ECO:0007669"/>
    <property type="project" value="UniProtKB-KW"/>
</dbReference>
<dbReference type="FunFam" id="3.40.50.300:FF:001389">
    <property type="entry name" value="ATP-dependent DNA helicase RecQ"/>
    <property type="match status" value="1"/>
</dbReference>
<dbReference type="NCBIfam" id="TIGR00614">
    <property type="entry name" value="recQ_fam"/>
    <property type="match status" value="1"/>
</dbReference>
<dbReference type="GO" id="GO:0005737">
    <property type="term" value="C:cytoplasm"/>
    <property type="evidence" value="ECO:0007669"/>
    <property type="project" value="TreeGrafter"/>
</dbReference>
<comment type="caution">
    <text evidence="19">The sequence shown here is derived from an EMBL/GenBank/DDBJ whole genome shotgun (WGS) entry which is preliminary data.</text>
</comment>
<gene>
    <name evidence="19" type="ORF">LEP1GSC105_5032</name>
</gene>
<evidence type="ECO:0000256" key="5">
    <source>
        <dbReference type="ARBA" id="ARBA00022741"/>
    </source>
</evidence>
<dbReference type="InterPro" id="IPR027417">
    <property type="entry name" value="P-loop_NTPase"/>
</dbReference>
<dbReference type="InterPro" id="IPR044876">
    <property type="entry name" value="HRDC_dom_sf"/>
</dbReference>
<evidence type="ECO:0000259" key="17">
    <source>
        <dbReference type="PROSITE" id="PS51192"/>
    </source>
</evidence>
<evidence type="ECO:0000256" key="2">
    <source>
        <dbReference type="ARBA" id="ARBA00001947"/>
    </source>
</evidence>
<dbReference type="GO" id="GO:0006281">
    <property type="term" value="P:DNA repair"/>
    <property type="evidence" value="ECO:0007669"/>
    <property type="project" value="InterPro"/>
</dbReference>
<dbReference type="EMBL" id="AHNR02000056">
    <property type="protein sequence ID" value="EKR54121.1"/>
    <property type="molecule type" value="Genomic_DNA"/>
</dbReference>
<keyword evidence="15" id="KW-0175">Coiled coil</keyword>
<dbReference type="SUPFAM" id="SSF46785">
    <property type="entry name" value="Winged helix' DNA-binding domain"/>
    <property type="match status" value="1"/>
</dbReference>
<dbReference type="InterPro" id="IPR010997">
    <property type="entry name" value="HRDC-like_sf"/>
</dbReference>
<feature type="domain" description="Helicase C-terminal" evidence="18">
    <location>
        <begin position="233"/>
        <end position="388"/>
    </location>
</feature>
<keyword evidence="6 19" id="KW-0378">Hydrolase</keyword>
<evidence type="ECO:0000256" key="6">
    <source>
        <dbReference type="ARBA" id="ARBA00022801"/>
    </source>
</evidence>
<evidence type="ECO:0000256" key="8">
    <source>
        <dbReference type="ARBA" id="ARBA00022840"/>
    </source>
</evidence>
<evidence type="ECO:0000256" key="7">
    <source>
        <dbReference type="ARBA" id="ARBA00022806"/>
    </source>
</evidence>
<dbReference type="PROSITE" id="PS51192">
    <property type="entry name" value="HELICASE_ATP_BIND_1"/>
    <property type="match status" value="1"/>
</dbReference>